<reference evidence="3" key="1">
    <citation type="journal article" date="2021" name="PeerJ">
        <title>Extensive microbial diversity within the chicken gut microbiome revealed by metagenomics and culture.</title>
        <authorList>
            <person name="Gilroy R."/>
            <person name="Ravi A."/>
            <person name="Getino M."/>
            <person name="Pursley I."/>
            <person name="Horton D.L."/>
            <person name="Alikhan N.F."/>
            <person name="Baker D."/>
            <person name="Gharbi K."/>
            <person name="Hall N."/>
            <person name="Watson M."/>
            <person name="Adriaenssens E.M."/>
            <person name="Foster-Nyarko E."/>
            <person name="Jarju S."/>
            <person name="Secka A."/>
            <person name="Antonio M."/>
            <person name="Oren A."/>
            <person name="Chaudhuri R.R."/>
            <person name="La Ragione R."/>
            <person name="Hildebrand F."/>
            <person name="Pallen M.J."/>
        </authorList>
    </citation>
    <scope>NUCLEOTIDE SEQUENCE</scope>
    <source>
        <strain evidence="3">ChiSxjej3B15-1167</strain>
    </source>
</reference>
<organism evidence="3 4">
    <name type="scientific">Candidatus Anaerobutyricum stercoripullorum</name>
    <dbReference type="NCBI Taxonomy" id="2838456"/>
    <lineage>
        <taxon>Bacteria</taxon>
        <taxon>Bacillati</taxon>
        <taxon>Bacillota</taxon>
        <taxon>Clostridia</taxon>
        <taxon>Lachnospirales</taxon>
        <taxon>Lachnospiraceae</taxon>
        <taxon>Anaerobutyricum</taxon>
    </lineage>
</organism>
<proteinExistence type="predicted"/>
<evidence type="ECO:0000256" key="1">
    <source>
        <dbReference type="SAM" id="MobiDB-lite"/>
    </source>
</evidence>
<protein>
    <submittedName>
        <fullName evidence="3">Stage III sporulation protein AG</fullName>
    </submittedName>
</protein>
<feature type="region of interest" description="Disordered" evidence="1">
    <location>
        <begin position="96"/>
        <end position="134"/>
    </location>
</feature>
<keyword evidence="2" id="KW-0812">Transmembrane</keyword>
<evidence type="ECO:0000256" key="2">
    <source>
        <dbReference type="SAM" id="Phobius"/>
    </source>
</evidence>
<sequence length="191" mass="21186">MEKKEKKKITWKDFGVEKILLIAIAGIILLVTNFSERREREEPEKASEEQKTAAVSENEAYIESLENKLVHILEKVDGVGQVEVMITLEASRESVLNKDDTEELETETETSDGTKNERRNSRRENETVLSDETGESAPYVIKELEPAIAGVVIACEGADDNTVAAAVTGAAQVLFGISVNRIQVLKMEVHQ</sequence>
<gene>
    <name evidence="3" type="ORF">H9849_08350</name>
</gene>
<name>A0A9D2BEF0_9FIRM</name>
<accession>A0A9D2BEF0</accession>
<keyword evidence="2" id="KW-1133">Transmembrane helix</keyword>
<dbReference type="AlphaFoldDB" id="A0A9D2BEF0"/>
<reference evidence="3" key="2">
    <citation type="submission" date="2021-04" db="EMBL/GenBank/DDBJ databases">
        <authorList>
            <person name="Gilroy R."/>
        </authorList>
    </citation>
    <scope>NUCLEOTIDE SEQUENCE</scope>
    <source>
        <strain evidence="3">ChiSxjej3B15-1167</strain>
    </source>
</reference>
<evidence type="ECO:0000313" key="3">
    <source>
        <dbReference type="EMBL" id="HIX73018.1"/>
    </source>
</evidence>
<feature type="transmembrane region" description="Helical" evidence="2">
    <location>
        <begin position="19"/>
        <end position="35"/>
    </location>
</feature>
<dbReference type="EMBL" id="DXEQ01000249">
    <property type="protein sequence ID" value="HIX73018.1"/>
    <property type="molecule type" value="Genomic_DNA"/>
</dbReference>
<keyword evidence="2" id="KW-0472">Membrane</keyword>
<feature type="compositionally biased region" description="Basic and acidic residues" evidence="1">
    <location>
        <begin position="112"/>
        <end position="126"/>
    </location>
</feature>
<evidence type="ECO:0000313" key="4">
    <source>
        <dbReference type="Proteomes" id="UP000886805"/>
    </source>
</evidence>
<comment type="caution">
    <text evidence="3">The sequence shown here is derived from an EMBL/GenBank/DDBJ whole genome shotgun (WGS) entry which is preliminary data.</text>
</comment>
<dbReference type="Proteomes" id="UP000886805">
    <property type="component" value="Unassembled WGS sequence"/>
</dbReference>
<feature type="compositionally biased region" description="Acidic residues" evidence="1">
    <location>
        <begin position="100"/>
        <end position="110"/>
    </location>
</feature>